<dbReference type="PANTHER" id="PTHR37984:SF8">
    <property type="entry name" value="CCHC-TYPE DOMAIN-CONTAINING PROTEIN"/>
    <property type="match status" value="1"/>
</dbReference>
<reference evidence="1" key="1">
    <citation type="submission" date="2020-04" db="EMBL/GenBank/DDBJ databases">
        <authorList>
            <person name="Alioto T."/>
            <person name="Alioto T."/>
            <person name="Gomez Garrido J."/>
        </authorList>
    </citation>
    <scope>NUCLEOTIDE SEQUENCE</scope>
    <source>
        <strain evidence="1">A484AB</strain>
    </source>
</reference>
<name>A0A7D9IQ82_PARCT</name>
<dbReference type="OrthoDB" id="5988588at2759"/>
<protein>
    <submittedName>
        <fullName evidence="1">Transposon Ty3-G Gag-Pol poly</fullName>
    </submittedName>
</protein>
<organism evidence="1 2">
    <name type="scientific">Paramuricea clavata</name>
    <name type="common">Red gorgonian</name>
    <name type="synonym">Violescent sea-whip</name>
    <dbReference type="NCBI Taxonomy" id="317549"/>
    <lineage>
        <taxon>Eukaryota</taxon>
        <taxon>Metazoa</taxon>
        <taxon>Cnidaria</taxon>
        <taxon>Anthozoa</taxon>
        <taxon>Octocorallia</taxon>
        <taxon>Malacalcyonacea</taxon>
        <taxon>Plexauridae</taxon>
        <taxon>Paramuricea</taxon>
    </lineage>
</organism>
<evidence type="ECO:0000313" key="2">
    <source>
        <dbReference type="Proteomes" id="UP001152795"/>
    </source>
</evidence>
<dbReference type="AlphaFoldDB" id="A0A7D9IQ82"/>
<proteinExistence type="predicted"/>
<dbReference type="SUPFAM" id="SSF53098">
    <property type="entry name" value="Ribonuclease H-like"/>
    <property type="match status" value="1"/>
</dbReference>
<dbReference type="Gene3D" id="1.10.340.70">
    <property type="match status" value="1"/>
</dbReference>
<dbReference type="InterPro" id="IPR050951">
    <property type="entry name" value="Retrovirus_Pol_polyprotein"/>
</dbReference>
<dbReference type="PANTHER" id="PTHR37984">
    <property type="entry name" value="PROTEIN CBG26694"/>
    <property type="match status" value="1"/>
</dbReference>
<dbReference type="InterPro" id="IPR041588">
    <property type="entry name" value="Integrase_H2C2"/>
</dbReference>
<dbReference type="FunFam" id="1.10.340.70:FF:000004">
    <property type="entry name" value="Retrovirus-related Pol polyprotein from transposon 297-like Protein"/>
    <property type="match status" value="1"/>
</dbReference>
<dbReference type="Gene3D" id="3.30.420.10">
    <property type="entry name" value="Ribonuclease H-like superfamily/Ribonuclease H"/>
    <property type="match status" value="1"/>
</dbReference>
<dbReference type="Pfam" id="PF17921">
    <property type="entry name" value="Integrase_H2C2"/>
    <property type="match status" value="1"/>
</dbReference>
<sequence length="335" mass="38627">METDERMQELKKVILKGWPDKRSDVPGQARQCFDVRDELTVHEGLIFRGERVLVPNDLRKQMIQRIHSTHIGADGCLRCARESIYWPGMTRDIKDHTAHERNYLITVDYFSGFWEIDLLENVKAKTVIRKMKSQFARHPQSNGRVENAVQAVKRLMKKAKKDNADVYLAVLDYRNIPTQGSESSPAQRLMSRRTKTLLPTTAKLLAPRVVENHHQEIVKGQERQAKYYNRGAKDLPRLRKEDKKTLGEVKGLLSNPELERETLFNRKSSLEEQLGVIQTLDNDILKVIEDTDETKEAVIANEIEEAGVLRADIKAAIRLLEEAPAAKEWRKRSEQ</sequence>
<dbReference type="EMBL" id="CACRXK020006914">
    <property type="protein sequence ID" value="CAB4010813.1"/>
    <property type="molecule type" value="Genomic_DNA"/>
</dbReference>
<dbReference type="InterPro" id="IPR012337">
    <property type="entry name" value="RNaseH-like_sf"/>
</dbReference>
<dbReference type="InterPro" id="IPR036397">
    <property type="entry name" value="RNaseH_sf"/>
</dbReference>
<gene>
    <name evidence="1" type="ORF">PACLA_8A054496</name>
</gene>
<keyword evidence="2" id="KW-1185">Reference proteome</keyword>
<dbReference type="Proteomes" id="UP001152795">
    <property type="component" value="Unassembled WGS sequence"/>
</dbReference>
<evidence type="ECO:0000313" key="1">
    <source>
        <dbReference type="EMBL" id="CAB4010813.1"/>
    </source>
</evidence>
<dbReference type="GO" id="GO:0003676">
    <property type="term" value="F:nucleic acid binding"/>
    <property type="evidence" value="ECO:0007669"/>
    <property type="project" value="InterPro"/>
</dbReference>
<comment type="caution">
    <text evidence="1">The sequence shown here is derived from an EMBL/GenBank/DDBJ whole genome shotgun (WGS) entry which is preliminary data.</text>
</comment>
<accession>A0A7D9IQ82</accession>